<sequence length="223" mass="25973">MESVTMDTKNFTWYRDEAKWTKIIIPSGTIDPNQSTVIQIPEDLQHNEVIIARNAQGQDNGGEQSNEQYNDQQQFRPCPAVSREQENFEPSFEQEPQVNYQNGPTQRASTQPPQGQYQSQNGPLEQEDPECDNMLELTTEKEAEILSLIKETDRERGRLYVLPINKKIRLMEQMEYIETGVVRRDLKEFQETRRKLVFDLQSLLSTLPNVRQTVRAIDVRDVK</sequence>
<feature type="compositionally biased region" description="Polar residues" evidence="1">
    <location>
        <begin position="94"/>
        <end position="123"/>
    </location>
</feature>
<proteinExistence type="predicted"/>
<dbReference type="RefSeq" id="XP_028130680.1">
    <property type="nucleotide sequence ID" value="XM_028274879.1"/>
</dbReference>
<evidence type="ECO:0000256" key="1">
    <source>
        <dbReference type="SAM" id="MobiDB-lite"/>
    </source>
</evidence>
<dbReference type="AlphaFoldDB" id="A0A6P7FB48"/>
<accession>A0A6P7FB48</accession>
<feature type="region of interest" description="Disordered" evidence="1">
    <location>
        <begin position="57"/>
        <end position="76"/>
    </location>
</feature>
<organism evidence="2">
    <name type="scientific">Diabrotica virgifera virgifera</name>
    <name type="common">western corn rootworm</name>
    <dbReference type="NCBI Taxonomy" id="50390"/>
    <lineage>
        <taxon>Eukaryota</taxon>
        <taxon>Metazoa</taxon>
        <taxon>Ecdysozoa</taxon>
        <taxon>Arthropoda</taxon>
        <taxon>Hexapoda</taxon>
        <taxon>Insecta</taxon>
        <taxon>Pterygota</taxon>
        <taxon>Neoptera</taxon>
        <taxon>Endopterygota</taxon>
        <taxon>Coleoptera</taxon>
        <taxon>Polyphaga</taxon>
        <taxon>Cucujiformia</taxon>
        <taxon>Chrysomeloidea</taxon>
        <taxon>Chrysomelidae</taxon>
        <taxon>Galerucinae</taxon>
        <taxon>Diabroticina</taxon>
        <taxon>Diabroticites</taxon>
        <taxon>Diabrotica</taxon>
    </lineage>
</organism>
<dbReference type="KEGG" id="dvv:114326484"/>
<evidence type="ECO:0000313" key="2">
    <source>
        <dbReference type="RefSeq" id="XP_028130680.1"/>
    </source>
</evidence>
<dbReference type="InParanoid" id="A0A6P7FB48"/>
<protein>
    <submittedName>
        <fullName evidence="2">Uncharacterized protein LOC114326484</fullName>
    </submittedName>
</protein>
<feature type="region of interest" description="Disordered" evidence="1">
    <location>
        <begin position="83"/>
        <end position="127"/>
    </location>
</feature>
<feature type="compositionally biased region" description="Polar residues" evidence="1">
    <location>
        <begin position="57"/>
        <end position="75"/>
    </location>
</feature>
<reference evidence="2" key="1">
    <citation type="submission" date="2025-08" db="UniProtKB">
        <authorList>
            <consortium name="RefSeq"/>
        </authorList>
    </citation>
    <scope>IDENTIFICATION</scope>
    <source>
        <tissue evidence="2">Whole insect</tissue>
    </source>
</reference>
<name>A0A6P7FB48_DIAVI</name>
<dbReference type="OrthoDB" id="6723953at2759"/>
<gene>
    <name evidence="2" type="primary">LOC114326484</name>
</gene>